<sequence length="216" mass="23315">MTSVVILPSPLLPAMAYRPLADALRSAGHTAEVADVGKATDAPTIIDGWRAKAAGADVVVAHSNAGLMAPLVAGDRALVFVDAALPPTQGSFPLANARHRAMLDELVDKKGRLPQWTRWWPRSAFEEIVPDKLFGKLDRACPQLPLSYFDQSLTVPDGWVEGRDAYLAFGVAYIDEFQAAGEWGWPRKAMQGAHLHLMVRPGDVAREIIALADALG</sequence>
<dbReference type="RefSeq" id="WP_077350402.1">
    <property type="nucleotide sequence ID" value="NZ_CP019607.1"/>
</dbReference>
<accession>A0A1Q2CYX8</accession>
<name>A0A1Q2CYX8_9ACTN</name>
<keyword evidence="2" id="KW-1185">Reference proteome</keyword>
<protein>
    <recommendedName>
        <fullName evidence="3">Alpha/beta hydrolase</fullName>
    </recommendedName>
</protein>
<dbReference type="KEGG" id="tfa:BW733_10915"/>
<gene>
    <name evidence="1" type="ORF">BW733_10915</name>
</gene>
<dbReference type="EMBL" id="CP019607">
    <property type="protein sequence ID" value="AQP51264.1"/>
    <property type="molecule type" value="Genomic_DNA"/>
</dbReference>
<evidence type="ECO:0000313" key="1">
    <source>
        <dbReference type="EMBL" id="AQP51264.1"/>
    </source>
</evidence>
<proteinExistence type="predicted"/>
<evidence type="ECO:0000313" key="2">
    <source>
        <dbReference type="Proteomes" id="UP000188235"/>
    </source>
</evidence>
<reference evidence="1 2" key="1">
    <citation type="journal article" date="2008" name="Int. J. Syst. Evol. Microbiol.">
        <title>Tessaracoccus flavescens sp. nov., isolated from marine sediment.</title>
        <authorList>
            <person name="Lee D.W."/>
            <person name="Lee S.D."/>
        </authorList>
    </citation>
    <scope>NUCLEOTIDE SEQUENCE [LARGE SCALE GENOMIC DNA]</scope>
    <source>
        <strain evidence="1 2">SST-39T</strain>
    </source>
</reference>
<dbReference type="AlphaFoldDB" id="A0A1Q2CYX8"/>
<dbReference type="OrthoDB" id="2972445at2"/>
<dbReference type="Proteomes" id="UP000188235">
    <property type="component" value="Chromosome"/>
</dbReference>
<organism evidence="1 2">
    <name type="scientific">Tessaracoccus flavescens</name>
    <dbReference type="NCBI Taxonomy" id="399497"/>
    <lineage>
        <taxon>Bacteria</taxon>
        <taxon>Bacillati</taxon>
        <taxon>Actinomycetota</taxon>
        <taxon>Actinomycetes</taxon>
        <taxon>Propionibacteriales</taxon>
        <taxon>Propionibacteriaceae</taxon>
        <taxon>Tessaracoccus</taxon>
    </lineage>
</organism>
<dbReference type="STRING" id="399497.BW733_10915"/>
<evidence type="ECO:0008006" key="3">
    <source>
        <dbReference type="Google" id="ProtNLM"/>
    </source>
</evidence>